<dbReference type="OrthoDB" id="9794403at2"/>
<dbReference type="PANTHER" id="PTHR36966">
    <property type="entry name" value="REP-ASSOCIATED TYROSINE TRANSPOSASE"/>
    <property type="match status" value="1"/>
</dbReference>
<name>A3ISN0_9CHRO</name>
<dbReference type="InterPro" id="IPR052715">
    <property type="entry name" value="RAYT_transposase"/>
</dbReference>
<sequence>MSNYRRFYIPGGTYFFTIVTYQRKPYFDNSDNINKLRIAVATVKKEMPFNIIGAVILPDHLHFLWTLPPNDQNYSKRIGRMKMLFTKSFRGNNALPKTVSTSRQKHRESNVWQRRFWEHTIQDESELETYLNYIHYNPVKHGLVSCPHLWLYSSFHTWVKKEGYSSNWGCVCQGNLDKIPNFDNLKNYVGE</sequence>
<dbReference type="InterPro" id="IPR036515">
    <property type="entry name" value="Transposase_17_sf"/>
</dbReference>
<dbReference type="RefSeq" id="WP_008276383.1">
    <property type="nucleotide sequence ID" value="NZ_AAXW01000024.1"/>
</dbReference>
<gene>
    <name evidence="2" type="ORF">CY0110_26522</name>
</gene>
<feature type="domain" description="Transposase IS200-like" evidence="1">
    <location>
        <begin position="9"/>
        <end position="137"/>
    </location>
</feature>
<dbReference type="Pfam" id="PF01797">
    <property type="entry name" value="Y1_Tnp"/>
    <property type="match status" value="1"/>
</dbReference>
<accession>A3ISN0</accession>
<dbReference type="eggNOG" id="COG1943">
    <property type="taxonomic scope" value="Bacteria"/>
</dbReference>
<evidence type="ECO:0000313" key="2">
    <source>
        <dbReference type="EMBL" id="EAZ90450.1"/>
    </source>
</evidence>
<dbReference type="InterPro" id="IPR002686">
    <property type="entry name" value="Transposase_17"/>
</dbReference>
<dbReference type="SMART" id="SM01321">
    <property type="entry name" value="Y1_Tnp"/>
    <property type="match status" value="1"/>
</dbReference>
<comment type="caution">
    <text evidence="2">The sequence shown here is derived from an EMBL/GenBank/DDBJ whole genome shotgun (WGS) entry which is preliminary data.</text>
</comment>
<dbReference type="PANTHER" id="PTHR36966:SF1">
    <property type="entry name" value="REP-ASSOCIATED TYROSINE TRANSPOSASE"/>
    <property type="match status" value="1"/>
</dbReference>
<protein>
    <recommendedName>
        <fullName evidence="1">Transposase IS200-like domain-containing protein</fullName>
    </recommendedName>
</protein>
<dbReference type="AlphaFoldDB" id="A3ISN0"/>
<dbReference type="EMBL" id="AAXW01000024">
    <property type="protein sequence ID" value="EAZ90450.1"/>
    <property type="molecule type" value="Genomic_DNA"/>
</dbReference>
<organism evidence="2 3">
    <name type="scientific">Crocosphaera chwakensis CCY0110</name>
    <dbReference type="NCBI Taxonomy" id="391612"/>
    <lineage>
        <taxon>Bacteria</taxon>
        <taxon>Bacillati</taxon>
        <taxon>Cyanobacteriota</taxon>
        <taxon>Cyanophyceae</taxon>
        <taxon>Oscillatoriophycideae</taxon>
        <taxon>Chroococcales</taxon>
        <taxon>Aphanothecaceae</taxon>
        <taxon>Crocosphaera</taxon>
        <taxon>Crocosphaera chwakensis</taxon>
    </lineage>
</organism>
<evidence type="ECO:0000313" key="3">
    <source>
        <dbReference type="Proteomes" id="UP000003781"/>
    </source>
</evidence>
<evidence type="ECO:0000259" key="1">
    <source>
        <dbReference type="SMART" id="SM01321"/>
    </source>
</evidence>
<reference evidence="2 3" key="1">
    <citation type="submission" date="2007-03" db="EMBL/GenBank/DDBJ databases">
        <authorList>
            <person name="Stal L."/>
            <person name="Ferriera S."/>
            <person name="Johnson J."/>
            <person name="Kravitz S."/>
            <person name="Beeson K."/>
            <person name="Sutton G."/>
            <person name="Rogers Y.-H."/>
            <person name="Friedman R."/>
            <person name="Frazier M."/>
            <person name="Venter J.C."/>
        </authorList>
    </citation>
    <scope>NUCLEOTIDE SEQUENCE [LARGE SCALE GENOMIC DNA]</scope>
    <source>
        <strain evidence="2 3">CCY0110</strain>
    </source>
</reference>
<dbReference type="NCBIfam" id="NF047646">
    <property type="entry name" value="REP_Tyr_transpos"/>
    <property type="match status" value="1"/>
</dbReference>
<dbReference type="Proteomes" id="UP000003781">
    <property type="component" value="Unassembled WGS sequence"/>
</dbReference>
<dbReference type="SUPFAM" id="SSF143422">
    <property type="entry name" value="Transposase IS200-like"/>
    <property type="match status" value="1"/>
</dbReference>
<keyword evidence="3" id="KW-1185">Reference proteome</keyword>
<dbReference type="GO" id="GO:0043565">
    <property type="term" value="F:sequence-specific DNA binding"/>
    <property type="evidence" value="ECO:0007669"/>
    <property type="project" value="TreeGrafter"/>
</dbReference>
<dbReference type="GO" id="GO:0006313">
    <property type="term" value="P:DNA transposition"/>
    <property type="evidence" value="ECO:0007669"/>
    <property type="project" value="InterPro"/>
</dbReference>
<dbReference type="Gene3D" id="3.30.70.1290">
    <property type="entry name" value="Transposase IS200-like"/>
    <property type="match status" value="1"/>
</dbReference>
<proteinExistence type="predicted"/>
<dbReference type="GO" id="GO:0004803">
    <property type="term" value="F:transposase activity"/>
    <property type="evidence" value="ECO:0007669"/>
    <property type="project" value="InterPro"/>
</dbReference>